<evidence type="ECO:0000313" key="1">
    <source>
        <dbReference type="EMBL" id="RMC12850.1"/>
    </source>
</evidence>
<dbReference type="Proteomes" id="UP000269221">
    <property type="component" value="Unassembled WGS sequence"/>
</dbReference>
<reference evidence="1 2" key="1">
    <citation type="submission" date="2018-07" db="EMBL/GenBank/DDBJ databases">
        <title>A high quality draft genome assembly of the barn swallow (H. rustica rustica).</title>
        <authorList>
            <person name="Formenti G."/>
            <person name="Chiara M."/>
            <person name="Poveda L."/>
            <person name="Francoijs K.-J."/>
            <person name="Bonisoli-Alquati A."/>
            <person name="Canova L."/>
            <person name="Gianfranceschi L."/>
            <person name="Horner D.S."/>
            <person name="Saino N."/>
        </authorList>
    </citation>
    <scope>NUCLEOTIDE SEQUENCE [LARGE SCALE GENOMIC DNA]</scope>
    <source>
        <strain evidence="1">Chelidonia</strain>
        <tissue evidence="1">Blood</tissue>
    </source>
</reference>
<gene>
    <name evidence="1" type="ORF">DUI87_10375</name>
</gene>
<comment type="caution">
    <text evidence="1">The sequence shown here is derived from an EMBL/GenBank/DDBJ whole genome shotgun (WGS) entry which is preliminary data.</text>
</comment>
<keyword evidence="2" id="KW-1185">Reference proteome</keyword>
<dbReference type="EMBL" id="QRBI01000106">
    <property type="protein sequence ID" value="RMC12850.1"/>
    <property type="molecule type" value="Genomic_DNA"/>
</dbReference>
<organism evidence="1 2">
    <name type="scientific">Hirundo rustica rustica</name>
    <dbReference type="NCBI Taxonomy" id="333673"/>
    <lineage>
        <taxon>Eukaryota</taxon>
        <taxon>Metazoa</taxon>
        <taxon>Chordata</taxon>
        <taxon>Craniata</taxon>
        <taxon>Vertebrata</taxon>
        <taxon>Euteleostomi</taxon>
        <taxon>Archelosauria</taxon>
        <taxon>Archosauria</taxon>
        <taxon>Dinosauria</taxon>
        <taxon>Saurischia</taxon>
        <taxon>Theropoda</taxon>
        <taxon>Coelurosauria</taxon>
        <taxon>Aves</taxon>
        <taxon>Neognathae</taxon>
        <taxon>Neoaves</taxon>
        <taxon>Telluraves</taxon>
        <taxon>Australaves</taxon>
        <taxon>Passeriformes</taxon>
        <taxon>Sylvioidea</taxon>
        <taxon>Hirundinidae</taxon>
        <taxon>Hirundo</taxon>
    </lineage>
</organism>
<proteinExistence type="predicted"/>
<dbReference type="AlphaFoldDB" id="A0A3M0KPB1"/>
<accession>A0A3M0KPB1</accession>
<name>A0A3M0KPB1_HIRRU</name>
<sequence>MGRIQHKPGLNASGGAPTLLTLYSSFLVTISPRPALTHFLRFSSLKKPTWARKSPSQDEVPWGSSGIAHEKRFLSRASSEVATCYQRAGHRPPVVLSSPNYMMNGH</sequence>
<evidence type="ECO:0000313" key="2">
    <source>
        <dbReference type="Proteomes" id="UP000269221"/>
    </source>
</evidence>
<protein>
    <submittedName>
        <fullName evidence="1">Uncharacterized protein</fullName>
    </submittedName>
</protein>